<evidence type="ECO:0000256" key="2">
    <source>
        <dbReference type="ARBA" id="ARBA00005058"/>
    </source>
</evidence>
<proteinExistence type="inferred from homology"/>
<comment type="similarity">
    <text evidence="3 7">Belongs to the PNP/MTAP phosphorylase family.</text>
</comment>
<evidence type="ECO:0000256" key="7">
    <source>
        <dbReference type="PIRNR" id="PIRNR000477"/>
    </source>
</evidence>
<keyword evidence="11" id="KW-1185">Reference proteome</keyword>
<feature type="binding site" evidence="8">
    <location>
        <begin position="82"/>
        <end position="84"/>
    </location>
    <ligand>
        <name>phosphate</name>
        <dbReference type="ChEBI" id="CHEBI:43474"/>
    </ligand>
</feature>
<evidence type="ECO:0000256" key="3">
    <source>
        <dbReference type="ARBA" id="ARBA00006751"/>
    </source>
</evidence>
<dbReference type="GO" id="GO:0004731">
    <property type="term" value="F:purine-nucleoside phosphorylase activity"/>
    <property type="evidence" value="ECO:0007669"/>
    <property type="project" value="UniProtKB-EC"/>
</dbReference>
<dbReference type="Pfam" id="PF01048">
    <property type="entry name" value="PNP_UDP_1"/>
    <property type="match status" value="1"/>
</dbReference>
<dbReference type="GO" id="GO:0009116">
    <property type="term" value="P:nucleoside metabolic process"/>
    <property type="evidence" value="ECO:0007669"/>
    <property type="project" value="InterPro"/>
</dbReference>
<dbReference type="InterPro" id="IPR035994">
    <property type="entry name" value="Nucleoside_phosphorylase_sf"/>
</dbReference>
<evidence type="ECO:0000256" key="4">
    <source>
        <dbReference type="ARBA" id="ARBA00022676"/>
    </source>
</evidence>
<dbReference type="STRING" id="1497955.HMPREF1872_01060"/>
<evidence type="ECO:0000256" key="8">
    <source>
        <dbReference type="PIRSR" id="PIRSR000477-2"/>
    </source>
</evidence>
<dbReference type="NCBIfam" id="NF006054">
    <property type="entry name" value="PRK08202.1"/>
    <property type="match status" value="1"/>
</dbReference>
<feature type="binding site" evidence="8">
    <location>
        <position position="31"/>
    </location>
    <ligand>
        <name>phosphate</name>
        <dbReference type="ChEBI" id="CHEBI:43474"/>
    </ligand>
</feature>
<dbReference type="SUPFAM" id="SSF53167">
    <property type="entry name" value="Purine and uridine phosphorylases"/>
    <property type="match status" value="1"/>
</dbReference>
<reference evidence="11" key="1">
    <citation type="submission" date="2016-01" db="EMBL/GenBank/DDBJ databases">
        <authorList>
            <person name="Mitreva M."/>
            <person name="Pepin K.H."/>
            <person name="Mihindukulasuriya K.A."/>
            <person name="Fulton R."/>
            <person name="Fronick C."/>
            <person name="O'Laughlin M."/>
            <person name="Miner T."/>
            <person name="Herter B."/>
            <person name="Rosa B.A."/>
            <person name="Cordes M."/>
            <person name="Tomlinson C."/>
            <person name="Wollam A."/>
            <person name="Palsikar V.B."/>
            <person name="Mardis E.R."/>
            <person name="Wilson R.K."/>
        </authorList>
    </citation>
    <scope>NUCLEOTIDE SEQUENCE [LARGE SCALE GENOMIC DNA]</scope>
    <source>
        <strain evidence="11">KA00274</strain>
    </source>
</reference>
<dbReference type="EC" id="2.4.2.1" evidence="7"/>
<feature type="binding site" evidence="8">
    <location>
        <position position="194"/>
    </location>
    <ligand>
        <name>a purine D-ribonucleoside</name>
        <dbReference type="ChEBI" id="CHEBI:142355"/>
    </ligand>
</feature>
<dbReference type="NCBIfam" id="TIGR01700">
    <property type="entry name" value="PNPH"/>
    <property type="match status" value="1"/>
</dbReference>
<dbReference type="CDD" id="cd09009">
    <property type="entry name" value="PNP-EcPNPII_like"/>
    <property type="match status" value="1"/>
</dbReference>
<dbReference type="PANTHER" id="PTHR11904">
    <property type="entry name" value="METHYLTHIOADENOSINE/PURINE NUCLEOSIDE PHOSPHORYLASE"/>
    <property type="match status" value="1"/>
</dbReference>
<feature type="binding site" evidence="8">
    <location>
        <position position="114"/>
    </location>
    <ligand>
        <name>phosphate</name>
        <dbReference type="ChEBI" id="CHEBI:43474"/>
    </ligand>
</feature>
<dbReference type="RefSeq" id="WP_066714516.1">
    <property type="nucleotide sequence ID" value="NZ_JARFNM010000001.1"/>
</dbReference>
<feature type="binding site" evidence="8">
    <location>
        <position position="236"/>
    </location>
    <ligand>
        <name>a purine D-ribonucleoside</name>
        <dbReference type="ChEBI" id="CHEBI:142355"/>
    </ligand>
</feature>
<evidence type="ECO:0000313" key="10">
    <source>
        <dbReference type="EMBL" id="KXB39884.1"/>
    </source>
</evidence>
<gene>
    <name evidence="10" type="ORF">HMPREF1872_01060</name>
</gene>
<keyword evidence="4 7" id="KW-0328">Glycosyltransferase</keyword>
<comment type="catalytic activity">
    <reaction evidence="6">
        <text>a purine 2'-deoxy-D-ribonucleoside + phosphate = a purine nucleobase + 2-deoxy-alpha-D-ribose 1-phosphate</text>
        <dbReference type="Rhea" id="RHEA:36431"/>
        <dbReference type="ChEBI" id="CHEBI:26386"/>
        <dbReference type="ChEBI" id="CHEBI:43474"/>
        <dbReference type="ChEBI" id="CHEBI:57259"/>
        <dbReference type="ChEBI" id="CHEBI:142361"/>
        <dbReference type="EC" id="2.4.2.1"/>
    </reaction>
</comment>
<dbReference type="GO" id="GO:0005737">
    <property type="term" value="C:cytoplasm"/>
    <property type="evidence" value="ECO:0007669"/>
    <property type="project" value="TreeGrafter"/>
</dbReference>
<keyword evidence="5 7" id="KW-0808">Transferase</keyword>
<accession>A0A133Y9R0</accession>
<dbReference type="PIRSF" id="PIRSF000477">
    <property type="entry name" value="PurNPase"/>
    <property type="match status" value="1"/>
</dbReference>
<dbReference type="OrthoDB" id="1523230at2"/>
<organism evidence="10 11">
    <name type="scientific">Amygdalobacter nucleatus</name>
    <dbReference type="NCBI Taxonomy" id="3029274"/>
    <lineage>
        <taxon>Bacteria</taxon>
        <taxon>Bacillati</taxon>
        <taxon>Bacillota</taxon>
        <taxon>Clostridia</taxon>
        <taxon>Eubacteriales</taxon>
        <taxon>Oscillospiraceae</taxon>
        <taxon>Amygdalobacter</taxon>
    </lineage>
</organism>
<protein>
    <recommendedName>
        <fullName evidence="7">Purine nucleoside phosphorylase</fullName>
        <ecNumber evidence="7">2.4.2.1</ecNumber>
    </recommendedName>
    <alternativeName>
        <fullName evidence="7">Inosine-guanosine phosphorylase</fullName>
    </alternativeName>
</protein>
<dbReference type="Proteomes" id="UP000070080">
    <property type="component" value="Unassembled WGS sequence"/>
</dbReference>
<dbReference type="PATRIC" id="fig|1497955.3.peg.1030"/>
<feature type="binding site" evidence="8">
    <location>
        <position position="213"/>
    </location>
    <ligand>
        <name>phosphate</name>
        <dbReference type="ChEBI" id="CHEBI:43474"/>
    </ligand>
</feature>
<comment type="pathway">
    <text evidence="2 7">Purine metabolism; purine nucleoside salvage.</text>
</comment>
<dbReference type="InterPro" id="IPR011268">
    <property type="entry name" value="Purine_phosphorylase"/>
</dbReference>
<comment type="caution">
    <text evidence="10">The sequence shown here is derived from an EMBL/GenBank/DDBJ whole genome shotgun (WGS) entry which is preliminary data.</text>
</comment>
<feature type="domain" description="Nucleoside phosphorylase" evidence="9">
    <location>
        <begin position="24"/>
        <end position="271"/>
    </location>
</feature>
<dbReference type="UniPathway" id="UPA00606"/>
<sequence length="276" mass="30019">MNKIYERVRACYESIANKLPFRPKVALILGSGLGSLADEVEVKATIPYNTIANFPVSTVPGHKGRFVFAYIGEVPVVIMQGRVHYYEGYSMEEVVLPTRLMHEMGAETLFVTNAAGGANPNFKAGDLMLITDQIMNFVPSPLIGPNAAELGERFPDMSEIYTKKLQQLLLDVAKKLEIKLQTGVYVQTTGPNFESPAEVRMLQRLGGDAIGMSTACEAVTACHMGMQVCGISCISNLAAGLSASKLSDDDVKKTANLVGRIFKRLVTEAIKEMAHN</sequence>
<dbReference type="InterPro" id="IPR000845">
    <property type="entry name" value="Nucleoside_phosphorylase_d"/>
</dbReference>
<dbReference type="PANTHER" id="PTHR11904:SF9">
    <property type="entry name" value="PURINE NUCLEOSIDE PHOSPHORYLASE-RELATED"/>
    <property type="match status" value="1"/>
</dbReference>
<name>A0A133Y9R0_9FIRM</name>
<dbReference type="EMBL" id="LSCV01000035">
    <property type="protein sequence ID" value="KXB39884.1"/>
    <property type="molecule type" value="Genomic_DNA"/>
</dbReference>
<evidence type="ECO:0000256" key="6">
    <source>
        <dbReference type="ARBA" id="ARBA00048556"/>
    </source>
</evidence>
<feature type="binding site" evidence="8">
    <location>
        <position position="62"/>
    </location>
    <ligand>
        <name>phosphate</name>
        <dbReference type="ChEBI" id="CHEBI:43474"/>
    </ligand>
</feature>
<dbReference type="NCBIfam" id="TIGR01697">
    <property type="entry name" value="PNPH-PUNA-XAPA"/>
    <property type="match status" value="1"/>
</dbReference>
<evidence type="ECO:0000259" key="9">
    <source>
        <dbReference type="Pfam" id="PF01048"/>
    </source>
</evidence>
<dbReference type="InterPro" id="IPR011270">
    <property type="entry name" value="Pur_Nuc_Pase_Ino/Guo-sp"/>
</dbReference>
<evidence type="ECO:0000256" key="5">
    <source>
        <dbReference type="ARBA" id="ARBA00022679"/>
    </source>
</evidence>
<comment type="function">
    <text evidence="1">The purine nucleoside phosphorylases catalyze the phosphorolytic breakdown of the N-glycosidic bond in the beta-(deoxy)ribonucleoside molecules, with the formation of the corresponding free purine bases and pentose-1-phosphate. Cleaves guanosine, inosine, 2'-deoxyguanosine and 2'-deoxyinosine.</text>
</comment>
<dbReference type="Gene3D" id="3.40.50.1580">
    <property type="entry name" value="Nucleoside phosphorylase domain"/>
    <property type="match status" value="1"/>
</dbReference>
<evidence type="ECO:0000256" key="1">
    <source>
        <dbReference type="ARBA" id="ARBA00002678"/>
    </source>
</evidence>
<evidence type="ECO:0000313" key="11">
    <source>
        <dbReference type="Proteomes" id="UP000070080"/>
    </source>
</evidence>
<dbReference type="AlphaFoldDB" id="A0A133Y9R0"/>